<feature type="coiled-coil region" evidence="5">
    <location>
        <begin position="177"/>
        <end position="211"/>
    </location>
</feature>
<keyword evidence="8" id="KW-1185">Reference proteome</keyword>
<feature type="transmembrane region" description="Helical" evidence="6">
    <location>
        <begin position="143"/>
        <end position="159"/>
    </location>
</feature>
<feature type="transmembrane region" description="Helical" evidence="6">
    <location>
        <begin position="293"/>
        <end position="312"/>
    </location>
</feature>
<accession>A0A1V9YA37</accession>
<keyword evidence="3 6" id="KW-1133">Transmembrane helix</keyword>
<feature type="transmembrane region" description="Helical" evidence="6">
    <location>
        <begin position="356"/>
        <end position="373"/>
    </location>
</feature>
<dbReference type="InterPro" id="IPR008521">
    <property type="entry name" value="Mg_trans_NIPA"/>
</dbReference>
<evidence type="ECO:0008006" key="9">
    <source>
        <dbReference type="Google" id="ProtNLM"/>
    </source>
</evidence>
<comment type="subcellular location">
    <subcellularLocation>
        <location evidence="1">Membrane</location>
        <topology evidence="1">Multi-pass membrane protein</topology>
    </subcellularLocation>
</comment>
<dbReference type="OrthoDB" id="165382at2759"/>
<proteinExistence type="predicted"/>
<evidence type="ECO:0000256" key="1">
    <source>
        <dbReference type="ARBA" id="ARBA00004141"/>
    </source>
</evidence>
<feature type="transmembrane region" description="Helical" evidence="6">
    <location>
        <begin position="104"/>
        <end position="123"/>
    </location>
</feature>
<evidence type="ECO:0000256" key="6">
    <source>
        <dbReference type="SAM" id="Phobius"/>
    </source>
</evidence>
<keyword evidence="5" id="KW-0175">Coiled coil</keyword>
<feature type="transmembrane region" description="Helical" evidence="6">
    <location>
        <begin position="45"/>
        <end position="63"/>
    </location>
</feature>
<name>A0A1V9YA37_ACHHY</name>
<evidence type="ECO:0000256" key="3">
    <source>
        <dbReference type="ARBA" id="ARBA00022989"/>
    </source>
</evidence>
<feature type="transmembrane region" description="Helical" evidence="6">
    <location>
        <begin position="324"/>
        <end position="344"/>
    </location>
</feature>
<comment type="caution">
    <text evidence="7">The sequence shown here is derived from an EMBL/GenBank/DDBJ whole genome shotgun (WGS) entry which is preliminary data.</text>
</comment>
<feature type="transmembrane region" description="Helical" evidence="6">
    <location>
        <begin position="6"/>
        <end position="24"/>
    </location>
</feature>
<dbReference type="PANTHER" id="PTHR12570">
    <property type="match status" value="1"/>
</dbReference>
<evidence type="ECO:0000313" key="7">
    <source>
        <dbReference type="EMBL" id="OQR82593.1"/>
    </source>
</evidence>
<protein>
    <recommendedName>
        <fullName evidence="9">Magnesium transporter</fullName>
    </recommendedName>
</protein>
<dbReference type="GO" id="GO:0016020">
    <property type="term" value="C:membrane"/>
    <property type="evidence" value="ECO:0007669"/>
    <property type="project" value="UniProtKB-SubCell"/>
</dbReference>
<dbReference type="Pfam" id="PF05653">
    <property type="entry name" value="Mg_trans_NIPA"/>
    <property type="match status" value="2"/>
</dbReference>
<dbReference type="AlphaFoldDB" id="A0A1V9YA37"/>
<dbReference type="InterPro" id="IPR037185">
    <property type="entry name" value="EmrE-like"/>
</dbReference>
<feature type="transmembrane region" description="Helical" evidence="6">
    <location>
        <begin position="255"/>
        <end position="281"/>
    </location>
</feature>
<gene>
    <name evidence="7" type="ORF">ACHHYP_15751</name>
</gene>
<evidence type="ECO:0000256" key="4">
    <source>
        <dbReference type="ARBA" id="ARBA00023136"/>
    </source>
</evidence>
<sequence>MAGHQDFVGAIMAVVASVISNLGVNVQKYSHATEALRPEVAQRAYIHRPVWWVGLLMVIAGSLGDFVAFVFATQALVAALGGGSTLIANVVIAHYMNKETLYKTDVIGVIWVIIGVVIIAVITDEDKTYPLDELEKLFAREPFVVYITCVVISVVYMLAKIKGSLAHTLKNQIRWSHQRQKQILKNTELRFQHLERRMEALEEQLLADYERHGPPDSASVSSLHQHLRAQRQQRDGFYSTLEPTPGSSADPRVPFYYAICSGIVGAISVLLAKCSAIMISLTVQGHNQFKYPVTYVFIGGMILCILVQTHLLNMATSLGDTMTVFPVFQAFWISFSVIGGIVFYGTAQTFTTEKWVLYPTALAAIALGVYFLVQHPSKPLPLPSPPPQKRATVQFQLSEVPLANDEDVDACLTTSPLLTKTSDDGYVRLDQDD</sequence>
<dbReference type="GO" id="GO:0015095">
    <property type="term" value="F:magnesium ion transmembrane transporter activity"/>
    <property type="evidence" value="ECO:0007669"/>
    <property type="project" value="InterPro"/>
</dbReference>
<feature type="transmembrane region" description="Helical" evidence="6">
    <location>
        <begin position="69"/>
        <end position="92"/>
    </location>
</feature>
<reference evidence="7 8" key="1">
    <citation type="journal article" date="2014" name="Genome Biol. Evol.">
        <title>The secreted proteins of Achlya hypogyna and Thraustotheca clavata identify the ancestral oomycete secretome and reveal gene acquisitions by horizontal gene transfer.</title>
        <authorList>
            <person name="Misner I."/>
            <person name="Blouin N."/>
            <person name="Leonard G."/>
            <person name="Richards T.A."/>
            <person name="Lane C.E."/>
        </authorList>
    </citation>
    <scope>NUCLEOTIDE SEQUENCE [LARGE SCALE GENOMIC DNA]</scope>
    <source>
        <strain evidence="7 8">ATCC 48635</strain>
    </source>
</reference>
<keyword evidence="4 6" id="KW-0472">Membrane</keyword>
<dbReference type="Proteomes" id="UP000243579">
    <property type="component" value="Unassembled WGS sequence"/>
</dbReference>
<dbReference type="SUPFAM" id="SSF103481">
    <property type="entry name" value="Multidrug resistance efflux transporter EmrE"/>
    <property type="match status" value="1"/>
</dbReference>
<evidence type="ECO:0000256" key="2">
    <source>
        <dbReference type="ARBA" id="ARBA00022692"/>
    </source>
</evidence>
<organism evidence="7 8">
    <name type="scientific">Achlya hypogyna</name>
    <name type="common">Oomycete</name>
    <name type="synonym">Protoachlya hypogyna</name>
    <dbReference type="NCBI Taxonomy" id="1202772"/>
    <lineage>
        <taxon>Eukaryota</taxon>
        <taxon>Sar</taxon>
        <taxon>Stramenopiles</taxon>
        <taxon>Oomycota</taxon>
        <taxon>Saprolegniomycetes</taxon>
        <taxon>Saprolegniales</taxon>
        <taxon>Achlyaceae</taxon>
        <taxon>Achlya</taxon>
    </lineage>
</organism>
<evidence type="ECO:0000256" key="5">
    <source>
        <dbReference type="SAM" id="Coils"/>
    </source>
</evidence>
<dbReference type="EMBL" id="JNBR01002430">
    <property type="protein sequence ID" value="OQR82593.1"/>
    <property type="molecule type" value="Genomic_DNA"/>
</dbReference>
<keyword evidence="2 6" id="KW-0812">Transmembrane</keyword>
<evidence type="ECO:0000313" key="8">
    <source>
        <dbReference type="Proteomes" id="UP000243579"/>
    </source>
</evidence>
<dbReference type="PANTHER" id="PTHR12570:SF9">
    <property type="entry name" value="MAGNESIUM TRANSPORTER NIPA8-RELATED"/>
    <property type="match status" value="1"/>
</dbReference>